<dbReference type="Gene3D" id="3.10.10.10">
    <property type="entry name" value="HIV Type 1 Reverse Transcriptase, subunit A, domain 1"/>
    <property type="match status" value="1"/>
</dbReference>
<dbReference type="InterPro" id="IPR043502">
    <property type="entry name" value="DNA/RNA_pol_sf"/>
</dbReference>
<dbReference type="Proteomes" id="UP001234989">
    <property type="component" value="Chromosome 4"/>
</dbReference>
<dbReference type="AlphaFoldDB" id="A0AAF0TLW1"/>
<gene>
    <name evidence="1" type="ORF">MTR67_017499</name>
</gene>
<dbReference type="PANTHER" id="PTHR15503:SF45">
    <property type="entry name" value="RNA-DIRECTED DNA POLYMERASE HOMOLOG"/>
    <property type="match status" value="1"/>
</dbReference>
<name>A0AAF0TLW1_SOLVR</name>
<proteinExistence type="predicted"/>
<dbReference type="InterPro" id="IPR032567">
    <property type="entry name" value="RTL1-rel"/>
</dbReference>
<dbReference type="EMBL" id="CP133615">
    <property type="protein sequence ID" value="WMV24114.1"/>
    <property type="molecule type" value="Genomic_DNA"/>
</dbReference>
<dbReference type="PANTHER" id="PTHR15503">
    <property type="entry name" value="LDOC1 RELATED"/>
    <property type="match status" value="1"/>
</dbReference>
<evidence type="ECO:0000313" key="2">
    <source>
        <dbReference type="Proteomes" id="UP001234989"/>
    </source>
</evidence>
<accession>A0AAF0TLW1</accession>
<keyword evidence="2" id="KW-1185">Reference proteome</keyword>
<reference evidence="1" key="1">
    <citation type="submission" date="2023-08" db="EMBL/GenBank/DDBJ databases">
        <title>A de novo genome assembly of Solanum verrucosum Schlechtendal, a Mexican diploid species geographically isolated from the other diploid A-genome species in potato relatives.</title>
        <authorList>
            <person name="Hosaka K."/>
        </authorList>
    </citation>
    <scope>NUCLEOTIDE SEQUENCE</scope>
    <source>
        <tissue evidence="1">Young leaves</tissue>
    </source>
</reference>
<evidence type="ECO:0000313" key="1">
    <source>
        <dbReference type="EMBL" id="WMV24114.1"/>
    </source>
</evidence>
<sequence length="255" mass="29213">MALFDTLYGRHCRSLVGWLESTRSKPHGDRVFLRVLPIKGVMRFWRRDKLIPRCIGPFNILWTVGEYDAVDLDDRLASIEEPFSILERYVELVALENHSSGNGPLEESISMTWLSPYYTGLNCNTKLVTLDIPGRERLEWEGVYKPKLAKIISSIRARKLVGHGCLAYLAHIWDVEVESPSIEYVPVVYEFKEVFPMDFPSMPPGRDIDFCIDLKTGTRPIFIPPYHMAPTELRELKAQNQELHDKGSIHPSASP</sequence>
<dbReference type="SUPFAM" id="SSF56672">
    <property type="entry name" value="DNA/RNA polymerases"/>
    <property type="match status" value="1"/>
</dbReference>
<organism evidence="1 2">
    <name type="scientific">Solanum verrucosum</name>
    <dbReference type="NCBI Taxonomy" id="315347"/>
    <lineage>
        <taxon>Eukaryota</taxon>
        <taxon>Viridiplantae</taxon>
        <taxon>Streptophyta</taxon>
        <taxon>Embryophyta</taxon>
        <taxon>Tracheophyta</taxon>
        <taxon>Spermatophyta</taxon>
        <taxon>Magnoliopsida</taxon>
        <taxon>eudicotyledons</taxon>
        <taxon>Gunneridae</taxon>
        <taxon>Pentapetalae</taxon>
        <taxon>asterids</taxon>
        <taxon>lamiids</taxon>
        <taxon>Solanales</taxon>
        <taxon>Solanaceae</taxon>
        <taxon>Solanoideae</taxon>
        <taxon>Solaneae</taxon>
        <taxon>Solanum</taxon>
    </lineage>
</organism>
<protein>
    <submittedName>
        <fullName evidence="1">Uncharacterized protein</fullName>
    </submittedName>
</protein>